<evidence type="ECO:0000313" key="13">
    <source>
        <dbReference type="Proteomes" id="UP000283509"/>
    </source>
</evidence>
<organism evidence="12 13">
    <name type="scientific">Penaeus vannamei</name>
    <name type="common">Whiteleg shrimp</name>
    <name type="synonym">Litopenaeus vannamei</name>
    <dbReference type="NCBI Taxonomy" id="6689"/>
    <lineage>
        <taxon>Eukaryota</taxon>
        <taxon>Metazoa</taxon>
        <taxon>Ecdysozoa</taxon>
        <taxon>Arthropoda</taxon>
        <taxon>Crustacea</taxon>
        <taxon>Multicrustacea</taxon>
        <taxon>Malacostraca</taxon>
        <taxon>Eumalacostraca</taxon>
        <taxon>Eucarida</taxon>
        <taxon>Decapoda</taxon>
        <taxon>Dendrobranchiata</taxon>
        <taxon>Penaeoidea</taxon>
        <taxon>Penaeidae</taxon>
        <taxon>Penaeus</taxon>
    </lineage>
</organism>
<dbReference type="InterPro" id="IPR050138">
    <property type="entry name" value="DHOase/Allantoinase_Hydrolase"/>
</dbReference>
<evidence type="ECO:0000256" key="3">
    <source>
        <dbReference type="ARBA" id="ARBA00004968"/>
    </source>
</evidence>
<protein>
    <recommendedName>
        <fullName evidence="6">allantoinase</fullName>
        <ecNumber evidence="6">3.5.2.5</ecNumber>
    </recommendedName>
</protein>
<evidence type="ECO:0000256" key="7">
    <source>
        <dbReference type="ARBA" id="ARBA00022723"/>
    </source>
</evidence>
<dbReference type="InterPro" id="IPR006680">
    <property type="entry name" value="Amidohydro-rel"/>
</dbReference>
<dbReference type="Gene3D" id="3.20.20.140">
    <property type="entry name" value="Metal-dependent hydrolases"/>
    <property type="match status" value="1"/>
</dbReference>
<reference evidence="12 13" key="1">
    <citation type="submission" date="2018-04" db="EMBL/GenBank/DDBJ databases">
        <authorList>
            <person name="Zhang X."/>
            <person name="Yuan J."/>
            <person name="Li F."/>
            <person name="Xiang J."/>
        </authorList>
    </citation>
    <scope>NUCLEOTIDE SEQUENCE [LARGE SCALE GENOMIC DNA]</scope>
    <source>
        <tissue evidence="12">Muscle</tissue>
    </source>
</reference>
<dbReference type="InterPro" id="IPR032466">
    <property type="entry name" value="Metal_Hydrolase"/>
</dbReference>
<dbReference type="EC" id="3.5.2.5" evidence="6"/>
<dbReference type="Proteomes" id="UP000283509">
    <property type="component" value="Unassembled WGS sequence"/>
</dbReference>
<evidence type="ECO:0000256" key="8">
    <source>
        <dbReference type="ARBA" id="ARBA00022801"/>
    </source>
</evidence>
<comment type="caution">
    <text evidence="12">The sequence shown here is derived from an EMBL/GenBank/DDBJ whole genome shotgun (WGS) entry which is preliminary data.</text>
</comment>
<comment type="subunit">
    <text evidence="5">Homotetramer.</text>
</comment>
<feature type="region of interest" description="Disordered" evidence="10">
    <location>
        <begin position="449"/>
        <end position="485"/>
    </location>
</feature>
<name>A0A423T5W6_PENVA</name>
<comment type="similarity">
    <text evidence="4">Belongs to the metallo-dependent hydrolases superfamily. Allantoinase family.</text>
</comment>
<evidence type="ECO:0000256" key="2">
    <source>
        <dbReference type="ARBA" id="ARBA00001947"/>
    </source>
</evidence>
<accession>A0A423T5W6</accession>
<dbReference type="GO" id="GO:0004038">
    <property type="term" value="F:allantoinase activity"/>
    <property type="evidence" value="ECO:0007669"/>
    <property type="project" value="UniProtKB-EC"/>
</dbReference>
<feature type="domain" description="Amidohydrolase-related" evidence="11">
    <location>
        <begin position="55"/>
        <end position="431"/>
    </location>
</feature>
<keyword evidence="9" id="KW-0862">Zinc</keyword>
<evidence type="ECO:0000256" key="1">
    <source>
        <dbReference type="ARBA" id="ARBA00001756"/>
    </source>
</evidence>
<dbReference type="InterPro" id="IPR002195">
    <property type="entry name" value="Dihydroorotase_CS"/>
</dbReference>
<dbReference type="PROSITE" id="PS00482">
    <property type="entry name" value="DIHYDROOROTASE_1"/>
    <property type="match status" value="1"/>
</dbReference>
<dbReference type="PANTHER" id="PTHR43668:SF2">
    <property type="entry name" value="ALLANTOINASE"/>
    <property type="match status" value="1"/>
</dbReference>
<dbReference type="STRING" id="6689.A0A423T5W6"/>
<keyword evidence="8" id="KW-0378">Hydrolase</keyword>
<dbReference type="AlphaFoldDB" id="A0A423T5W6"/>
<dbReference type="GO" id="GO:0006145">
    <property type="term" value="P:purine nucleobase catabolic process"/>
    <property type="evidence" value="ECO:0007669"/>
    <property type="project" value="TreeGrafter"/>
</dbReference>
<dbReference type="InterPro" id="IPR017593">
    <property type="entry name" value="Allantoinase"/>
</dbReference>
<gene>
    <name evidence="12" type="ORF">C7M84_009771</name>
</gene>
<dbReference type="GO" id="GO:0005737">
    <property type="term" value="C:cytoplasm"/>
    <property type="evidence" value="ECO:0007669"/>
    <property type="project" value="TreeGrafter"/>
</dbReference>
<evidence type="ECO:0000256" key="4">
    <source>
        <dbReference type="ARBA" id="ARBA00010368"/>
    </source>
</evidence>
<dbReference type="GO" id="GO:0008270">
    <property type="term" value="F:zinc ion binding"/>
    <property type="evidence" value="ECO:0007669"/>
    <property type="project" value="InterPro"/>
</dbReference>
<dbReference type="InterPro" id="IPR011059">
    <property type="entry name" value="Metal-dep_hydrolase_composite"/>
</dbReference>
<dbReference type="SUPFAM" id="SSF51556">
    <property type="entry name" value="Metallo-dependent hydrolases"/>
    <property type="match status" value="1"/>
</dbReference>
<comment type="cofactor">
    <cofactor evidence="2">
        <name>Zn(2+)</name>
        <dbReference type="ChEBI" id="CHEBI:29105"/>
    </cofactor>
</comment>
<evidence type="ECO:0000313" key="12">
    <source>
        <dbReference type="EMBL" id="ROT71887.1"/>
    </source>
</evidence>
<dbReference type="GO" id="GO:0000256">
    <property type="term" value="P:allantoin catabolic process"/>
    <property type="evidence" value="ECO:0007669"/>
    <property type="project" value="UniProtKB-UniPathway"/>
</dbReference>
<evidence type="ECO:0000259" key="11">
    <source>
        <dbReference type="Pfam" id="PF01979"/>
    </source>
</evidence>
<dbReference type="FunFam" id="3.20.20.140:FF:000032">
    <property type="entry name" value="Allantoinase Dal1"/>
    <property type="match status" value="1"/>
</dbReference>
<dbReference type="NCBIfam" id="TIGR03178">
    <property type="entry name" value="allantoinase"/>
    <property type="match status" value="1"/>
</dbReference>
<evidence type="ECO:0000256" key="10">
    <source>
        <dbReference type="SAM" id="MobiDB-lite"/>
    </source>
</evidence>
<dbReference type="Pfam" id="PF01979">
    <property type="entry name" value="Amidohydro_1"/>
    <property type="match status" value="1"/>
</dbReference>
<dbReference type="UniPathway" id="UPA00395">
    <property type="reaction ID" value="UER00653"/>
</dbReference>
<comment type="catalytic activity">
    <reaction evidence="1">
        <text>(S)-allantoin + H2O = allantoate + H(+)</text>
        <dbReference type="Rhea" id="RHEA:17029"/>
        <dbReference type="ChEBI" id="CHEBI:15377"/>
        <dbReference type="ChEBI" id="CHEBI:15378"/>
        <dbReference type="ChEBI" id="CHEBI:15678"/>
        <dbReference type="ChEBI" id="CHEBI:17536"/>
        <dbReference type="EC" id="3.5.2.5"/>
    </reaction>
</comment>
<dbReference type="EMBL" id="QCYY01002234">
    <property type="protein sequence ID" value="ROT71887.1"/>
    <property type="molecule type" value="Genomic_DNA"/>
</dbReference>
<keyword evidence="13" id="KW-1185">Reference proteome</keyword>
<proteinExistence type="inferred from homology"/>
<dbReference type="OrthoDB" id="1924787at2759"/>
<evidence type="ECO:0000256" key="6">
    <source>
        <dbReference type="ARBA" id="ARBA00012863"/>
    </source>
</evidence>
<evidence type="ECO:0000256" key="5">
    <source>
        <dbReference type="ARBA" id="ARBA00011881"/>
    </source>
</evidence>
<keyword evidence="7" id="KW-0479">Metal-binding</keyword>
<dbReference type="PANTHER" id="PTHR43668">
    <property type="entry name" value="ALLANTOINASE"/>
    <property type="match status" value="1"/>
</dbReference>
<dbReference type="SUPFAM" id="SSF51338">
    <property type="entry name" value="Composite domain of metallo-dependent hydrolases"/>
    <property type="match status" value="1"/>
</dbReference>
<comment type="pathway">
    <text evidence="3">Nitrogen metabolism; (S)-allantoin degradation; allantoate from (S)-allantoin: step 1/1.</text>
</comment>
<dbReference type="GO" id="GO:0050897">
    <property type="term" value="F:cobalt ion binding"/>
    <property type="evidence" value="ECO:0007669"/>
    <property type="project" value="InterPro"/>
</dbReference>
<sequence length="492" mass="53912">MASVQVFSSNSVVFPDETCKAVIEVKEGRIQRVSRHTTDVSAYSESQITRCGDLVLMAGVVDSHVHVNEPGRTAWEGYSSATRAAAAGGITTIVDMPLNSIPPTTSMAAWAEKMGAAKGQCWVDVGFWGGVVPGNSSELRKMVDNGICGFKCFLIHSGVDEFPSVDYEEVEEALTQLSTTSSVLLFHAECDIGPSVTDSDPSEKYSTFLKSRPQKMEEVAIEQVISLCEKTKVRCHIVHLSASRALPMIRSAQSRGVPLSVETCHHYLSLKADDIPDNATQFKCCPPIREGENQEQLWEAVRDGTIQQVVSDHSPCTPDLKLPGKMDFMEAWGGIASVQFGLSVFWTEASRRGFSLQDVAKLLSAGPASQASLADRKGALREGYDADFVIWDPSKTFTVLESMIHHKNKISPYIGKTLKGKVHKTVLRGTVIYDKDSFTESAPRGSFVFASRKNKNTRTRDNPPPHPIPKRCQEEETEAATAEDLSLWPHGC</sequence>
<evidence type="ECO:0000256" key="9">
    <source>
        <dbReference type="ARBA" id="ARBA00022833"/>
    </source>
</evidence>
<reference evidence="12 13" key="2">
    <citation type="submission" date="2019-01" db="EMBL/GenBank/DDBJ databases">
        <title>The decoding of complex shrimp genome reveals the adaptation for benthos swimmer, frequently molting mechanism and breeding impact on genome.</title>
        <authorList>
            <person name="Sun Y."/>
            <person name="Gao Y."/>
            <person name="Yu Y."/>
        </authorList>
    </citation>
    <scope>NUCLEOTIDE SEQUENCE [LARGE SCALE GENOMIC DNA]</scope>
    <source>
        <tissue evidence="12">Muscle</tissue>
    </source>
</reference>